<dbReference type="PANTHER" id="PTHR33434:SF3">
    <property type="entry name" value="DEGV DOMAIN-CONTAINING PROTEIN YITS"/>
    <property type="match status" value="1"/>
</dbReference>
<reference evidence="3" key="3">
    <citation type="submission" date="2022-01" db="EMBL/GenBank/DDBJ databases">
        <title>Collection of gut derived symbiotic bacterial strains cultured from healthy donors.</title>
        <authorList>
            <person name="Lin H."/>
            <person name="Kohout C."/>
            <person name="Waligurski E."/>
            <person name="Pamer E.G."/>
        </authorList>
    </citation>
    <scope>NUCLEOTIDE SEQUENCE</scope>
    <source>
        <strain evidence="3">DFI.6.55</strain>
    </source>
</reference>
<dbReference type="PROSITE" id="PS51482">
    <property type="entry name" value="DEGV"/>
    <property type="match status" value="1"/>
</dbReference>
<evidence type="ECO:0000256" key="2">
    <source>
        <dbReference type="ARBA" id="ARBA00023121"/>
    </source>
</evidence>
<dbReference type="Proteomes" id="UP000669239">
    <property type="component" value="Unassembled WGS sequence"/>
</dbReference>
<evidence type="ECO:0000313" key="3">
    <source>
        <dbReference type="EMBL" id="MCG4745344.1"/>
    </source>
</evidence>
<dbReference type="Gene3D" id="3.30.1180.10">
    <property type="match status" value="1"/>
</dbReference>
<dbReference type="AlphaFoldDB" id="A0AAW5BX09"/>
<dbReference type="Gene3D" id="3.40.50.10170">
    <property type="match status" value="1"/>
</dbReference>
<evidence type="ECO:0000256" key="1">
    <source>
        <dbReference type="ARBA" id="ARBA00003238"/>
    </source>
</evidence>
<dbReference type="PANTHER" id="PTHR33434">
    <property type="entry name" value="DEGV DOMAIN-CONTAINING PROTEIN DR_1986-RELATED"/>
    <property type="match status" value="1"/>
</dbReference>
<dbReference type="Pfam" id="PF02645">
    <property type="entry name" value="DegV"/>
    <property type="match status" value="1"/>
</dbReference>
<dbReference type="GO" id="GO:0008289">
    <property type="term" value="F:lipid binding"/>
    <property type="evidence" value="ECO:0007669"/>
    <property type="project" value="UniProtKB-KW"/>
</dbReference>
<dbReference type="EMBL" id="JAKNGE010000008">
    <property type="protein sequence ID" value="MCG4745344.1"/>
    <property type="molecule type" value="Genomic_DNA"/>
</dbReference>
<comment type="caution">
    <text evidence="3">The sequence shown here is derived from an EMBL/GenBank/DDBJ whole genome shotgun (WGS) entry which is preliminary data.</text>
</comment>
<evidence type="ECO:0000313" key="5">
    <source>
        <dbReference type="Proteomes" id="UP000669239"/>
    </source>
</evidence>
<dbReference type="RefSeq" id="WP_165642213.1">
    <property type="nucleotide sequence ID" value="NZ_JAAITT010000015.1"/>
</dbReference>
<dbReference type="NCBIfam" id="TIGR00762">
    <property type="entry name" value="DegV"/>
    <property type="match status" value="1"/>
</dbReference>
<organism evidence="3 6">
    <name type="scientific">Enterocloster aldenensis</name>
    <dbReference type="NCBI Taxonomy" id="358742"/>
    <lineage>
        <taxon>Bacteria</taxon>
        <taxon>Bacillati</taxon>
        <taxon>Bacillota</taxon>
        <taxon>Clostridia</taxon>
        <taxon>Lachnospirales</taxon>
        <taxon>Lachnospiraceae</taxon>
        <taxon>Enterocloster</taxon>
    </lineage>
</organism>
<evidence type="ECO:0000313" key="6">
    <source>
        <dbReference type="Proteomes" id="UP001299608"/>
    </source>
</evidence>
<name>A0AAW5BX09_9FIRM</name>
<sequence>MKTAILIDSGCDVSEELVQRYHMKVMRLHVIYPEGDYIDDMDITAETVYRRFPREIPITSTPSPQEVQNMAEEIKSEGYTHVLAFCISSGLSGTYNTVSCILKQEKDLTSFVLDTRNISFGAGILAVWAAMELEKGKSFDGLTEILPRKVKDSKVFYYMDTLTYLRKGGRIGLVTSVVGSMLNIKPIISCDDDGVYYTVAKIRGARHGQSRLLEEARTFAGSGPCLTALLNGQGQESAAALRPRLISGIQGGRLIMEKSIVPSLAVHTGPGLIGIGVLRGV</sequence>
<reference evidence="4 5" key="1">
    <citation type="journal article" date="2020" name="Cell Host Microbe">
        <title>Functional and Genomic Variation between Human-Derived Isolates of Lachnospiraceae Reveals Inter- and Intra-Species Diversity.</title>
        <authorList>
            <person name="Sorbara M.T."/>
            <person name="Littmann E.R."/>
            <person name="Fontana E."/>
            <person name="Moody T.U."/>
            <person name="Kohout C.E."/>
            <person name="Gjonbalaj M."/>
            <person name="Eaton V."/>
            <person name="Seok R."/>
            <person name="Leiner I.M."/>
            <person name="Pamer E.G."/>
        </authorList>
    </citation>
    <scope>NUCLEOTIDE SEQUENCE [LARGE SCALE GENOMIC DNA]</scope>
    <source>
        <strain evidence="4 5">MSK.1.17</strain>
    </source>
</reference>
<dbReference type="SUPFAM" id="SSF82549">
    <property type="entry name" value="DAK1/DegV-like"/>
    <property type="match status" value="1"/>
</dbReference>
<proteinExistence type="predicted"/>
<evidence type="ECO:0000313" key="4">
    <source>
        <dbReference type="EMBL" id="NSJ49471.1"/>
    </source>
</evidence>
<accession>A0AAW5BX09</accession>
<keyword evidence="2" id="KW-0446">Lipid-binding</keyword>
<dbReference type="Proteomes" id="UP001299608">
    <property type="component" value="Unassembled WGS sequence"/>
</dbReference>
<dbReference type="InterPro" id="IPR003797">
    <property type="entry name" value="DegV"/>
</dbReference>
<protein>
    <submittedName>
        <fullName evidence="3">DegV family protein</fullName>
    </submittedName>
</protein>
<gene>
    <name evidence="4" type="ORF">G5B36_12260</name>
    <name evidence="3" type="ORF">L0N08_07980</name>
</gene>
<dbReference type="InterPro" id="IPR050270">
    <property type="entry name" value="DegV_domain_contain"/>
</dbReference>
<reference evidence="4" key="2">
    <citation type="submission" date="2020-02" db="EMBL/GenBank/DDBJ databases">
        <authorList>
            <person name="Littmann E."/>
            <person name="Sorbara M."/>
        </authorList>
    </citation>
    <scope>NUCLEOTIDE SEQUENCE</scope>
    <source>
        <strain evidence="4">MSK.1.17</strain>
    </source>
</reference>
<comment type="function">
    <text evidence="1">May bind long-chain fatty acids, such as palmitate, and may play a role in lipid transport or fatty acid metabolism.</text>
</comment>
<dbReference type="InterPro" id="IPR043168">
    <property type="entry name" value="DegV_C"/>
</dbReference>
<dbReference type="EMBL" id="JAAITT010000015">
    <property type="protein sequence ID" value="NSJ49471.1"/>
    <property type="molecule type" value="Genomic_DNA"/>
</dbReference>
<keyword evidence="5" id="KW-1185">Reference proteome</keyword>